<dbReference type="Proteomes" id="UP000282832">
    <property type="component" value="Unassembled WGS sequence"/>
</dbReference>
<proteinExistence type="predicted"/>
<keyword evidence="2" id="KW-0812">Transmembrane</keyword>
<feature type="coiled-coil region" evidence="1">
    <location>
        <begin position="132"/>
        <end position="166"/>
    </location>
</feature>
<dbReference type="SUPFAM" id="SSF51230">
    <property type="entry name" value="Single hybrid motif"/>
    <property type="match status" value="1"/>
</dbReference>
<dbReference type="AlphaFoldDB" id="A0A437PXU4"/>
<feature type="coiled-coil region" evidence="1">
    <location>
        <begin position="212"/>
        <end position="239"/>
    </location>
</feature>
<dbReference type="InterPro" id="IPR011053">
    <property type="entry name" value="Single_hybrid_motif"/>
</dbReference>
<dbReference type="PANTHER" id="PTHR30386">
    <property type="entry name" value="MEMBRANE FUSION SUBUNIT OF EMRAB-TOLC MULTIDRUG EFFLUX PUMP"/>
    <property type="match status" value="1"/>
</dbReference>
<reference evidence="3 4" key="1">
    <citation type="submission" date="2019-01" db="EMBL/GenBank/DDBJ databases">
        <authorList>
            <person name="Chen W.-M."/>
        </authorList>
    </citation>
    <scope>NUCLEOTIDE SEQUENCE [LARGE SCALE GENOMIC DNA]</scope>
    <source>
        <strain evidence="3 4">FSY-15</strain>
    </source>
</reference>
<dbReference type="EMBL" id="SACY01000001">
    <property type="protein sequence ID" value="RVU27096.1"/>
    <property type="molecule type" value="Genomic_DNA"/>
</dbReference>
<keyword evidence="2" id="KW-1133">Transmembrane helix</keyword>
<sequence>MEFKSYQKIYQIENNQVIKPWIYGLLLGLVVVLFLPWTQNIKSKGIVTTIKQENRSQEINSPIAGKIGKWWVKEGDFVEAGDTIALISEVKTEYLDPQLVQRTKRQLDVKQQTIDFYHQKAGASQNQVDAINRAKNIKLIQTKNKLQQAENKLAGDKAELIAIDNEFQLAKDQLERQEKMYQQGLVSQTQYQQRLASFRNSQAKKTVIENKIKVSLQEIENVKLDLKGIEQEYQDKVNKAIGDKLSALSMESSAEGDLAKIENQLSNYSIRQGLYYIIAPQQGQIVQAKKSGIGEILKEGESIAEIVPKQNDLAVEMFVRPMDLPLLSKGQKVRFTFDGFPAIVFSGWPQTSYGTFGGKVFAIESSVSNNGMYRVLVAPDPKDRPWPKELTLGMGAQGIALLKDVMIGYELWRNINGFPPDYYQTEETTLKKNK</sequence>
<dbReference type="Gene3D" id="2.40.50.100">
    <property type="match status" value="1"/>
</dbReference>
<keyword evidence="1" id="KW-0175">Coiled coil</keyword>
<evidence type="ECO:0000256" key="2">
    <source>
        <dbReference type="SAM" id="Phobius"/>
    </source>
</evidence>
<dbReference type="PRINTS" id="PR01490">
    <property type="entry name" value="RTXTOXIND"/>
</dbReference>
<evidence type="ECO:0000313" key="3">
    <source>
        <dbReference type="EMBL" id="RVU27096.1"/>
    </source>
</evidence>
<gene>
    <name evidence="3" type="ORF">EOJ36_03090</name>
</gene>
<dbReference type="InterPro" id="IPR050739">
    <property type="entry name" value="MFP"/>
</dbReference>
<organism evidence="3 4">
    <name type="scientific">Sandaracinomonas limnophila</name>
    <dbReference type="NCBI Taxonomy" id="1862386"/>
    <lineage>
        <taxon>Bacteria</taxon>
        <taxon>Pseudomonadati</taxon>
        <taxon>Bacteroidota</taxon>
        <taxon>Cytophagia</taxon>
        <taxon>Cytophagales</taxon>
        <taxon>Flectobacillaceae</taxon>
        <taxon>Sandaracinomonas</taxon>
    </lineage>
</organism>
<keyword evidence="2" id="KW-0472">Membrane</keyword>
<keyword evidence="4" id="KW-1185">Reference proteome</keyword>
<dbReference type="OrthoDB" id="9760528at2"/>
<feature type="transmembrane region" description="Helical" evidence="2">
    <location>
        <begin position="21"/>
        <end position="38"/>
    </location>
</feature>
<accession>A0A437PXU4</accession>
<protein>
    <submittedName>
        <fullName evidence="3">HlyD family efflux transporter periplasmic adaptor subunit</fullName>
    </submittedName>
</protein>
<evidence type="ECO:0000256" key="1">
    <source>
        <dbReference type="SAM" id="Coils"/>
    </source>
</evidence>
<name>A0A437PXU4_9BACT</name>
<comment type="caution">
    <text evidence="3">The sequence shown here is derived from an EMBL/GenBank/DDBJ whole genome shotgun (WGS) entry which is preliminary data.</text>
</comment>
<evidence type="ECO:0000313" key="4">
    <source>
        <dbReference type="Proteomes" id="UP000282832"/>
    </source>
</evidence>